<keyword evidence="2" id="KW-0808">Transferase</keyword>
<evidence type="ECO:0000256" key="3">
    <source>
        <dbReference type="ARBA" id="ARBA00022695"/>
    </source>
</evidence>
<name>A0ABQ5JA55_9ASTR</name>
<dbReference type="CDD" id="cd09274">
    <property type="entry name" value="RNase_HI_RT_Ty3"/>
    <property type="match status" value="1"/>
</dbReference>
<dbReference type="Pfam" id="PF03732">
    <property type="entry name" value="Retrotrans_gag"/>
    <property type="match status" value="1"/>
</dbReference>
<keyword evidence="6" id="KW-0378">Hydrolase</keyword>
<evidence type="ECO:0000256" key="5">
    <source>
        <dbReference type="ARBA" id="ARBA00022759"/>
    </source>
</evidence>
<evidence type="ECO:0000256" key="2">
    <source>
        <dbReference type="ARBA" id="ARBA00022679"/>
    </source>
</evidence>
<dbReference type="PROSITE" id="PS50878">
    <property type="entry name" value="RT_POL"/>
    <property type="match status" value="1"/>
</dbReference>
<reference evidence="10" key="2">
    <citation type="submission" date="2022-01" db="EMBL/GenBank/DDBJ databases">
        <authorList>
            <person name="Yamashiro T."/>
            <person name="Shiraishi A."/>
            <person name="Satake H."/>
            <person name="Nakayama K."/>
        </authorList>
    </citation>
    <scope>NUCLEOTIDE SEQUENCE</scope>
</reference>
<dbReference type="Gene3D" id="3.30.420.10">
    <property type="entry name" value="Ribonuclease H-like superfamily/Ribonuclease H"/>
    <property type="match status" value="2"/>
</dbReference>
<proteinExistence type="predicted"/>
<reference evidence="10" key="1">
    <citation type="journal article" date="2022" name="Int. J. Mol. Sci.">
        <title>Draft Genome of Tanacetum Coccineum: Genomic Comparison of Closely Related Tanacetum-Family Plants.</title>
        <authorList>
            <person name="Yamashiro T."/>
            <person name="Shiraishi A."/>
            <person name="Nakayama K."/>
            <person name="Satake H."/>
        </authorList>
    </citation>
    <scope>NUCLEOTIDE SEQUENCE</scope>
</reference>
<evidence type="ECO:0000256" key="6">
    <source>
        <dbReference type="ARBA" id="ARBA00022801"/>
    </source>
</evidence>
<evidence type="ECO:0000259" key="8">
    <source>
        <dbReference type="PROSITE" id="PS50878"/>
    </source>
</evidence>
<dbReference type="EC" id="2.7.7.49" evidence="1"/>
<dbReference type="SUPFAM" id="SSF56672">
    <property type="entry name" value="DNA/RNA polymerases"/>
    <property type="match status" value="2"/>
</dbReference>
<keyword evidence="5" id="KW-0255">Endonuclease</keyword>
<evidence type="ECO:0000256" key="1">
    <source>
        <dbReference type="ARBA" id="ARBA00012493"/>
    </source>
</evidence>
<accession>A0ABQ5JA55</accession>
<dbReference type="InterPro" id="IPR041373">
    <property type="entry name" value="RT_RNaseH"/>
</dbReference>
<dbReference type="Gene3D" id="3.10.20.370">
    <property type="match status" value="1"/>
</dbReference>
<dbReference type="InterPro" id="IPR043128">
    <property type="entry name" value="Rev_trsase/Diguanyl_cyclase"/>
</dbReference>
<dbReference type="InterPro" id="IPR001584">
    <property type="entry name" value="Integrase_cat-core"/>
</dbReference>
<dbReference type="InterPro" id="IPR012337">
    <property type="entry name" value="RNaseH-like_sf"/>
</dbReference>
<dbReference type="InterPro" id="IPR041588">
    <property type="entry name" value="Integrase_H2C2"/>
</dbReference>
<dbReference type="PROSITE" id="PS50994">
    <property type="entry name" value="INTEGRASE"/>
    <property type="match status" value="1"/>
</dbReference>
<dbReference type="CDD" id="cd00303">
    <property type="entry name" value="retropepsin_like"/>
    <property type="match status" value="1"/>
</dbReference>
<dbReference type="InterPro" id="IPR036397">
    <property type="entry name" value="RNaseH_sf"/>
</dbReference>
<dbReference type="Pfam" id="PF00078">
    <property type="entry name" value="RVT_1"/>
    <property type="match status" value="1"/>
</dbReference>
<dbReference type="Pfam" id="PF17921">
    <property type="entry name" value="Integrase_H2C2"/>
    <property type="match status" value="1"/>
</dbReference>
<dbReference type="SUPFAM" id="SSF53098">
    <property type="entry name" value="Ribonuclease H-like"/>
    <property type="match status" value="1"/>
</dbReference>
<gene>
    <name evidence="10" type="ORF">Tco_1125350</name>
</gene>
<organism evidence="10 11">
    <name type="scientific">Tanacetum coccineum</name>
    <dbReference type="NCBI Taxonomy" id="301880"/>
    <lineage>
        <taxon>Eukaryota</taxon>
        <taxon>Viridiplantae</taxon>
        <taxon>Streptophyta</taxon>
        <taxon>Embryophyta</taxon>
        <taxon>Tracheophyta</taxon>
        <taxon>Spermatophyta</taxon>
        <taxon>Magnoliopsida</taxon>
        <taxon>eudicotyledons</taxon>
        <taxon>Gunneridae</taxon>
        <taxon>Pentapetalae</taxon>
        <taxon>asterids</taxon>
        <taxon>campanulids</taxon>
        <taxon>Asterales</taxon>
        <taxon>Asteraceae</taxon>
        <taxon>Asteroideae</taxon>
        <taxon>Anthemideae</taxon>
        <taxon>Anthemidinae</taxon>
        <taxon>Tanacetum</taxon>
    </lineage>
</organism>
<dbReference type="EMBL" id="BQNB010021679">
    <property type="protein sequence ID" value="GJU08920.1"/>
    <property type="molecule type" value="Genomic_DNA"/>
</dbReference>
<dbReference type="InterPro" id="IPR021109">
    <property type="entry name" value="Peptidase_aspartic_dom_sf"/>
</dbReference>
<dbReference type="Gene3D" id="3.10.10.10">
    <property type="entry name" value="HIV Type 1 Reverse Transcriptase, subunit A, domain 1"/>
    <property type="match status" value="2"/>
</dbReference>
<keyword evidence="4" id="KW-0540">Nuclease</keyword>
<dbReference type="InterPro" id="IPR005162">
    <property type="entry name" value="Retrotrans_gag_dom"/>
</dbReference>
<dbReference type="Gene3D" id="1.10.340.70">
    <property type="match status" value="1"/>
</dbReference>
<evidence type="ECO:0000256" key="7">
    <source>
        <dbReference type="ARBA" id="ARBA00022918"/>
    </source>
</evidence>
<evidence type="ECO:0000259" key="9">
    <source>
        <dbReference type="PROSITE" id="PS50994"/>
    </source>
</evidence>
<keyword evidence="11" id="KW-1185">Reference proteome</keyword>
<evidence type="ECO:0000313" key="11">
    <source>
        <dbReference type="Proteomes" id="UP001151760"/>
    </source>
</evidence>
<protein>
    <recommendedName>
        <fullName evidence="1">RNA-directed DNA polymerase</fullName>
        <ecNumber evidence="1">2.7.7.49</ecNumber>
    </recommendedName>
</protein>
<dbReference type="CDD" id="cd01647">
    <property type="entry name" value="RT_LTR"/>
    <property type="match status" value="1"/>
</dbReference>
<keyword evidence="3" id="KW-0548">Nucleotidyltransferase</keyword>
<dbReference type="Pfam" id="PF08284">
    <property type="entry name" value="RVP_2"/>
    <property type="match status" value="2"/>
</dbReference>
<evidence type="ECO:0000256" key="4">
    <source>
        <dbReference type="ARBA" id="ARBA00022722"/>
    </source>
</evidence>
<dbReference type="InterPro" id="IPR050951">
    <property type="entry name" value="Retrovirus_Pol_polyprotein"/>
</dbReference>
<dbReference type="PANTHER" id="PTHR37984:SF15">
    <property type="entry name" value="INTEGRASE CATALYTIC DOMAIN-CONTAINING PROTEIN"/>
    <property type="match status" value="1"/>
</dbReference>
<dbReference type="Gene3D" id="3.30.70.270">
    <property type="match status" value="3"/>
</dbReference>
<comment type="caution">
    <text evidence="10">The sequence shown here is derived from an EMBL/GenBank/DDBJ whole genome shotgun (WGS) entry which is preliminary data.</text>
</comment>
<feature type="domain" description="Integrase catalytic" evidence="9">
    <location>
        <begin position="770"/>
        <end position="934"/>
    </location>
</feature>
<keyword evidence="7" id="KW-0695">RNA-directed DNA polymerase</keyword>
<dbReference type="InterPro" id="IPR000477">
    <property type="entry name" value="RT_dom"/>
</dbReference>
<sequence>MLSNVMPFYISQTTDNLKGIIQKELVEFKRGGILNDYRNEMETYCDFTACDVPKFDGTLDPIASTRWISAIKGDFCTSSYKEKNKDHDERIQRIVQCRVCSGEEVDKIQVELQTLMHTNETVNELWKKFNDLIRYCPEYHGNEKLKRLKSFKEMHVMYWDKNYRSTITHKLPLPLEVEIADRKVKIMSNMYRDVEIEINDSNFKIDLIPFMLGVFDIVISMDWLDKYDANNHVINSEGLKVDPLRINDNIKLCEAPILVLPEGTEDMVVYSDTSYSGLRCVLMQRGIDLTEDEYLLPESTKGPRQEETEELIEYTPQISLHALSRVPHFQTIRVCGHVSKYKIHILIDSVLFNCYMSKRVLQVQVPAITGLIEEYDDVFAVPTSLPPERCYDHKILLREGALPVHIRPYRHPLTQKDVIENMLNALTIKDKFPIPLIEELIDELQGSEYFTKLDLRSGYHQIRMCPDDVAKTSFKTHVAQKVEYLGHIITKEGVSTDPRYYRRFIKGYAIISHSLTQLLKKNSFQLSNTTQVAFEELKEAMIQALVLKLPNFEEFVIETDASRGGIGVLLQQGGHPVAYYSKTLAPRHQALSTYENELLAVIQALDKWRGYLLGRHFKIKTDHFSLKYLLDQRINTPSQMKWLPKLMGFYYEILYKKGSENYAADALSRVPTSSQILQMILATVTTDWLSRILRRRDKLVVGNDQELRKDLLVHFHADSVGGHSGSTATTNRINGICYWKKMRQDVKTFMALCSVCQRSKPGLAAYPGLLQPLPVTDLIWTEISMDFIKGLPLSNGKSVILVVVDRLSKYSYFIALSHPYTAIQVANAFMDHVYKLHGLPQIIVSDRDKVFLSLFWKELFKVLHVSLHYSIDYHPQSDGQTEVVNRCLKTYLRCMTGEKPKEWSKWLSLAEYWYNTNFHTSIQTTPYEAVYGQPPPSPIAYIQASQASDHETRQVYPKYYGPFHILDKVLAQVAYQGPLPNATATLPVCDAQGELLQQPVKVLDRRQYLRENRVDIPWDTYKRAILQRFRNAFDDSLAELKNIRQVTTIEDYQNAFEKLVSRVDLPEGQLISFYLAGLQTEIELAEVLVDNGNDLTEDEYLLPESTKGPRQEETEELIEYTPQISLHALSRVPHFQTIRVCGHVSKYKIHILIDSGSTHNFVDTTTAKRIGCKISATVPLQVDVADGNKILSTLVCKQFTWQLQGETCVSDVMLVPLGGCEMVLEVQWLATLGRKIAPPVAAELSSMMLCVYPLLVLSMLHAQESAQVLAITGLIEEYDDVFAVPTSLPPERCYDHKIPLREGALPIHIRPYRHPSTQKDTIENMVKELLNSGVIRESQSLFASPVVDGKKKREFGECFEYFTKLDLRSSYHQIRMCPDDVAKTAFKTHVGHYEFLVMPFGLTNAPSTFQALMNFVFKKYLRKFVLVFFDDILVYSKDLQSHYRYLKVVLSTLRQHTLFAKHYKCVFAAQKVEYLGHIITKEGVSTDPTQMAFEELKEAIETDASRGGIRAVLQQGGHPEAYYREKPKEWSKWLFLAEYWYSTNFHTSIQTTPYEAVYGQPPPSPIAYIQGQSLVDKVDRSLSAREAMLYKGPLPNATTTLPVCDAQGELLQQPVKVLDRRLGKVGNSAAVYVLIQWSNGFEAHCKHGELQ</sequence>
<dbReference type="PANTHER" id="PTHR37984">
    <property type="entry name" value="PROTEIN CBG26694"/>
    <property type="match status" value="1"/>
</dbReference>
<evidence type="ECO:0000313" key="10">
    <source>
        <dbReference type="EMBL" id="GJU08920.1"/>
    </source>
</evidence>
<dbReference type="Pfam" id="PF17917">
    <property type="entry name" value="RT_RNaseH"/>
    <property type="match status" value="1"/>
</dbReference>
<dbReference type="InterPro" id="IPR043502">
    <property type="entry name" value="DNA/RNA_pol_sf"/>
</dbReference>
<dbReference type="Gene3D" id="2.40.70.10">
    <property type="entry name" value="Acid Proteases"/>
    <property type="match status" value="1"/>
</dbReference>
<feature type="domain" description="Reverse transcriptase" evidence="8">
    <location>
        <begin position="1279"/>
        <end position="1479"/>
    </location>
</feature>
<dbReference type="Proteomes" id="UP001151760">
    <property type="component" value="Unassembled WGS sequence"/>
</dbReference>